<reference evidence="8 9" key="1">
    <citation type="submission" date="2020-08" db="EMBL/GenBank/DDBJ databases">
        <title>Genomic Encyclopedia of Type Strains, Phase IV (KMG-IV): sequencing the most valuable type-strain genomes for metagenomic binning, comparative biology and taxonomic classification.</title>
        <authorList>
            <person name="Goeker M."/>
        </authorList>
    </citation>
    <scope>NUCLEOTIDE SEQUENCE [LARGE SCALE GENOMIC DNA]</scope>
    <source>
        <strain evidence="8 9">YC6886</strain>
    </source>
</reference>
<comment type="caution">
    <text evidence="8">The sequence shown here is derived from an EMBL/GenBank/DDBJ whole genome shotgun (WGS) entry which is preliminary data.</text>
</comment>
<dbReference type="Pfam" id="PF06439">
    <property type="entry name" value="3keto-disac_hyd"/>
    <property type="match status" value="1"/>
</dbReference>
<keyword evidence="2 6" id="KW-0732">Signal</keyword>
<feature type="chain" id="PRO_5032369581" evidence="6">
    <location>
        <begin position="20"/>
        <end position="528"/>
    </location>
</feature>
<evidence type="ECO:0000256" key="2">
    <source>
        <dbReference type="ARBA" id="ARBA00022729"/>
    </source>
</evidence>
<dbReference type="AlphaFoldDB" id="A0A840UZN4"/>
<keyword evidence="4 5" id="KW-0326">Glycosidase</keyword>
<evidence type="ECO:0000256" key="6">
    <source>
        <dbReference type="SAM" id="SignalP"/>
    </source>
</evidence>
<keyword evidence="3 5" id="KW-0378">Hydrolase</keyword>
<protein>
    <submittedName>
        <fullName evidence="8">GH43 family beta-xylosidase</fullName>
    </submittedName>
</protein>
<dbReference type="Proteomes" id="UP000557717">
    <property type="component" value="Unassembled WGS sequence"/>
</dbReference>
<feature type="signal peptide" evidence="6">
    <location>
        <begin position="1"/>
        <end position="19"/>
    </location>
</feature>
<dbReference type="RefSeq" id="WP_184017166.1">
    <property type="nucleotide sequence ID" value="NZ_JACHFD010000005.1"/>
</dbReference>
<dbReference type="Pfam" id="PF04616">
    <property type="entry name" value="Glyco_hydro_43"/>
    <property type="match status" value="1"/>
</dbReference>
<evidence type="ECO:0000256" key="1">
    <source>
        <dbReference type="ARBA" id="ARBA00009865"/>
    </source>
</evidence>
<dbReference type="EMBL" id="JACHFD010000005">
    <property type="protein sequence ID" value="MBB5351205.1"/>
    <property type="molecule type" value="Genomic_DNA"/>
</dbReference>
<name>A0A840UZN4_9BACT</name>
<feature type="domain" description="3-keto-alpha-glucoside-1,2-lyase/3-keto-2-hydroxy-glucal hydratase" evidence="7">
    <location>
        <begin position="392"/>
        <end position="524"/>
    </location>
</feature>
<keyword evidence="9" id="KW-1185">Reference proteome</keyword>
<comment type="similarity">
    <text evidence="1 5">Belongs to the glycosyl hydrolase 43 family.</text>
</comment>
<dbReference type="Gene3D" id="2.115.10.20">
    <property type="entry name" value="Glycosyl hydrolase domain, family 43"/>
    <property type="match status" value="1"/>
</dbReference>
<evidence type="ECO:0000313" key="8">
    <source>
        <dbReference type="EMBL" id="MBB5351205.1"/>
    </source>
</evidence>
<evidence type="ECO:0000256" key="3">
    <source>
        <dbReference type="ARBA" id="ARBA00022801"/>
    </source>
</evidence>
<dbReference type="GO" id="GO:0004553">
    <property type="term" value="F:hydrolase activity, hydrolyzing O-glycosyl compounds"/>
    <property type="evidence" value="ECO:0007669"/>
    <property type="project" value="InterPro"/>
</dbReference>
<dbReference type="PANTHER" id="PTHR43817:SF1">
    <property type="entry name" value="HYDROLASE, FAMILY 43, PUTATIVE (AFU_ORTHOLOGUE AFUA_3G01660)-RELATED"/>
    <property type="match status" value="1"/>
</dbReference>
<dbReference type="CDD" id="cd18820">
    <property type="entry name" value="GH43_LbAraf43-like"/>
    <property type="match status" value="1"/>
</dbReference>
<dbReference type="InterPro" id="IPR006710">
    <property type="entry name" value="Glyco_hydro_43"/>
</dbReference>
<dbReference type="GO" id="GO:0005975">
    <property type="term" value="P:carbohydrate metabolic process"/>
    <property type="evidence" value="ECO:0007669"/>
    <property type="project" value="InterPro"/>
</dbReference>
<sequence length="528" mass="57638">MLNPRIALLTLVGTLAVHAAPTITNPIGEGADPWLTREGDQYVWCQSEGNRGVSLWLADHPGSLGTRHVVWMAPESGPFSKEVWAPEAHFIDGHWYIYFAADDGNNANHLAYALASKGKDPLGPYELHGPFATGEGPDGKSPNIWAIDMTVLELDGKQFAIWSGWDAPGTDRQYLYIAPMKSPVELSGPRVLLCDNADYLWERTEETATSRGLNEGPQILQHDGRTFVVYSCGASWDTTYKLGMLELTGEDPLDPAAWTKFPEPVFRSTEDTFGVGHGSFVTSPDGSEWWHVYHAKRSRNPGWQRAIFAQPFTFTPEGLPDFGQPVVAGSSLPLPSGATSSAISLPFRSNLREKDALEAFAYYGHQQFITQEKDGVHLGVIPAAPVNDYRCGEKLVLRGGDLSDFKASVDIAWVHGERDAGLLFRITEPTVGFDAQKGYFAGILPGQNRVILGKTDGKNWTELAASDLPKKLSGKATLGVTAQGNQLTVSVDGKTLIDFKDDSWSHGSVGLRVVDTHASFHNFSLSKP</sequence>
<dbReference type="InterPro" id="IPR010496">
    <property type="entry name" value="AL/BT2_dom"/>
</dbReference>
<dbReference type="SUPFAM" id="SSF75005">
    <property type="entry name" value="Arabinanase/levansucrase/invertase"/>
    <property type="match status" value="1"/>
</dbReference>
<dbReference type="Gene3D" id="2.60.120.560">
    <property type="entry name" value="Exo-inulinase, domain 1"/>
    <property type="match status" value="1"/>
</dbReference>
<evidence type="ECO:0000259" key="7">
    <source>
        <dbReference type="Pfam" id="PF06439"/>
    </source>
</evidence>
<proteinExistence type="inferred from homology"/>
<accession>A0A840UZN4</accession>
<evidence type="ECO:0000313" key="9">
    <source>
        <dbReference type="Proteomes" id="UP000557717"/>
    </source>
</evidence>
<dbReference type="PANTHER" id="PTHR43817">
    <property type="entry name" value="GLYCOSYL HYDROLASE"/>
    <property type="match status" value="1"/>
</dbReference>
<evidence type="ECO:0000256" key="4">
    <source>
        <dbReference type="ARBA" id="ARBA00023295"/>
    </source>
</evidence>
<organism evidence="8 9">
    <name type="scientific">Haloferula luteola</name>
    <dbReference type="NCBI Taxonomy" id="595692"/>
    <lineage>
        <taxon>Bacteria</taxon>
        <taxon>Pseudomonadati</taxon>
        <taxon>Verrucomicrobiota</taxon>
        <taxon>Verrucomicrobiia</taxon>
        <taxon>Verrucomicrobiales</taxon>
        <taxon>Verrucomicrobiaceae</taxon>
        <taxon>Haloferula</taxon>
    </lineage>
</organism>
<gene>
    <name evidence="8" type="ORF">HNR46_001439</name>
</gene>
<evidence type="ECO:0000256" key="5">
    <source>
        <dbReference type="RuleBase" id="RU361187"/>
    </source>
</evidence>
<dbReference type="InterPro" id="IPR023296">
    <property type="entry name" value="Glyco_hydro_beta-prop_sf"/>
</dbReference>